<dbReference type="InterPro" id="IPR010982">
    <property type="entry name" value="Lambda_DNA-bd_dom_sf"/>
</dbReference>
<dbReference type="PROSITE" id="PS50932">
    <property type="entry name" value="HTH_LACI_2"/>
    <property type="match status" value="1"/>
</dbReference>
<dbReference type="HOGENOM" id="CLU_037628_6_0_11"/>
<evidence type="ECO:0000256" key="2">
    <source>
        <dbReference type="ARBA" id="ARBA00023015"/>
    </source>
</evidence>
<reference evidence="6 7" key="1">
    <citation type="submission" date="2012-01" db="EMBL/GenBank/DDBJ databases">
        <title>The Genome Sequence of Scardovia inopinata F0304.</title>
        <authorList>
            <consortium name="The Broad Institute Genome Sequencing Platform"/>
            <person name="Ward D."/>
            <person name="Earl A."/>
            <person name="Feldgarden M."/>
            <person name="Gevers D."/>
            <person name="Young S."/>
            <person name="Zeng Q."/>
            <person name="Koehrsen M."/>
            <person name="Alvarado L."/>
            <person name="Berlin A.M."/>
            <person name="Borenstein D."/>
            <person name="Chapman S.B."/>
            <person name="Chen Z."/>
            <person name="Engels R."/>
            <person name="Freedman E."/>
            <person name="Gellesch M."/>
            <person name="Goldberg J."/>
            <person name="Griggs A."/>
            <person name="Gujja S."/>
            <person name="Heilman E.R."/>
            <person name="Heiman D.I."/>
            <person name="Hepburn T.A."/>
            <person name="Howarth C."/>
            <person name="Jen D."/>
            <person name="Larson L."/>
            <person name="Mehta T."/>
            <person name="Park D."/>
            <person name="Pearson M."/>
            <person name="Richards J."/>
            <person name="Roberts A."/>
            <person name="Saif S."/>
            <person name="Shea T.D."/>
            <person name="Shenoy N."/>
            <person name="Sisk P."/>
            <person name="Stolte C."/>
            <person name="Sykes S.N."/>
            <person name="Walk T."/>
            <person name="White J."/>
            <person name="Yandava C."/>
            <person name="Izard J."/>
            <person name="Baranova O.V."/>
            <person name="Blanton J.M."/>
            <person name="Tanner A.C."/>
            <person name="Dewhirst F."/>
            <person name="Haas B."/>
            <person name="Nusbaum C."/>
            <person name="Birren B."/>
        </authorList>
    </citation>
    <scope>NUCLEOTIDE SEQUENCE [LARGE SCALE GENOMIC DNA]</scope>
    <source>
        <strain evidence="6 7">F0304</strain>
    </source>
</reference>
<evidence type="ECO:0000313" key="7">
    <source>
        <dbReference type="Proteomes" id="UP000005777"/>
    </source>
</evidence>
<sequence>MVTIKDIARVLKVSPATVSLVLNGKDKKRVNPQLARTIKETAHSMGYRSNLVARSLKTNSSKILGFISDTIATTPFAGRIILGAQDAARQSGYLILTVNTNGDKNLEEEEIDTLKRYGVDGFLYACMYNQVVDLPESLSGYPTVIIDGSDRKGSCPAVAPNEVGIGYMSTQELIKAGCRRIAFFNAKEDIRAKKLRAQGYFMAMKEGGLPCEDSEKGVSFYSEYADKELAEGAVDLFDRVQPDGIFCFNDIRASYIYAEAERHHLFVGKDVSIVSVDNQPLIVDALHQGLTSVELPHYEMGYWAVKEIISQSEGKKVNDRQIVFPNGAELRMDSPHQALINCALIRRDSCKHSL</sequence>
<dbReference type="Proteomes" id="UP000005777">
    <property type="component" value="Unassembled WGS sequence"/>
</dbReference>
<protein>
    <recommendedName>
        <fullName evidence="5">HTH lacI-type domain-containing protein</fullName>
    </recommendedName>
</protein>
<dbReference type="PANTHER" id="PTHR30146:SF148">
    <property type="entry name" value="HTH-TYPE TRANSCRIPTIONAL REPRESSOR PURR-RELATED"/>
    <property type="match status" value="1"/>
</dbReference>
<keyword evidence="4" id="KW-0804">Transcription</keyword>
<dbReference type="SUPFAM" id="SSF53822">
    <property type="entry name" value="Periplasmic binding protein-like I"/>
    <property type="match status" value="1"/>
</dbReference>
<comment type="caution">
    <text evidence="6">The sequence shown here is derived from an EMBL/GenBank/DDBJ whole genome shotgun (WGS) entry which is preliminary data.</text>
</comment>
<dbReference type="Gene3D" id="3.40.50.2300">
    <property type="match status" value="2"/>
</dbReference>
<feature type="domain" description="HTH lacI-type" evidence="5">
    <location>
        <begin position="2"/>
        <end position="58"/>
    </location>
</feature>
<dbReference type="PANTHER" id="PTHR30146">
    <property type="entry name" value="LACI-RELATED TRANSCRIPTIONAL REPRESSOR"/>
    <property type="match status" value="1"/>
</dbReference>
<dbReference type="AlphaFoldDB" id="W5IJ33"/>
<dbReference type="Gene3D" id="1.10.260.40">
    <property type="entry name" value="lambda repressor-like DNA-binding domains"/>
    <property type="match status" value="1"/>
</dbReference>
<keyword evidence="1" id="KW-0678">Repressor</keyword>
<dbReference type="CDD" id="cd01392">
    <property type="entry name" value="HTH_LacI"/>
    <property type="match status" value="1"/>
</dbReference>
<evidence type="ECO:0000259" key="5">
    <source>
        <dbReference type="PROSITE" id="PS50932"/>
    </source>
</evidence>
<name>W5IJ33_SCAIO</name>
<dbReference type="Pfam" id="PF13377">
    <property type="entry name" value="Peripla_BP_3"/>
    <property type="match status" value="1"/>
</dbReference>
<dbReference type="eggNOG" id="COG1609">
    <property type="taxonomic scope" value="Bacteria"/>
</dbReference>
<evidence type="ECO:0000313" key="6">
    <source>
        <dbReference type="EMBL" id="EFG26891.1"/>
    </source>
</evidence>
<dbReference type="SMART" id="SM00354">
    <property type="entry name" value="HTH_LACI"/>
    <property type="match status" value="1"/>
</dbReference>
<evidence type="ECO:0000256" key="3">
    <source>
        <dbReference type="ARBA" id="ARBA00023125"/>
    </source>
</evidence>
<evidence type="ECO:0000256" key="1">
    <source>
        <dbReference type="ARBA" id="ARBA00022491"/>
    </source>
</evidence>
<dbReference type="InterPro" id="IPR000843">
    <property type="entry name" value="HTH_LacI"/>
</dbReference>
<accession>W5IJ33</accession>
<dbReference type="GO" id="GO:0000976">
    <property type="term" value="F:transcription cis-regulatory region binding"/>
    <property type="evidence" value="ECO:0007669"/>
    <property type="project" value="TreeGrafter"/>
</dbReference>
<dbReference type="SUPFAM" id="SSF47413">
    <property type="entry name" value="lambda repressor-like DNA-binding domains"/>
    <property type="match status" value="1"/>
</dbReference>
<keyword evidence="2" id="KW-0805">Transcription regulation</keyword>
<dbReference type="Pfam" id="PF00356">
    <property type="entry name" value="LacI"/>
    <property type="match status" value="1"/>
</dbReference>
<gene>
    <name evidence="6" type="ORF">HMPREF9020_00520</name>
</gene>
<keyword evidence="3" id="KW-0238">DNA-binding</keyword>
<dbReference type="CDD" id="cd06288">
    <property type="entry name" value="PBP1_sucrose_transcription_regulator"/>
    <property type="match status" value="1"/>
</dbReference>
<organism evidence="6 7">
    <name type="scientific">Scardovia inopinata F0304</name>
    <dbReference type="NCBI Taxonomy" id="641146"/>
    <lineage>
        <taxon>Bacteria</taxon>
        <taxon>Bacillati</taxon>
        <taxon>Actinomycetota</taxon>
        <taxon>Actinomycetes</taxon>
        <taxon>Bifidobacteriales</taxon>
        <taxon>Bifidobacteriaceae</taxon>
        <taxon>Scardovia</taxon>
    </lineage>
</organism>
<dbReference type="RefSeq" id="WP_006292881.1">
    <property type="nucleotide sequence ID" value="NZ_GG770225.1"/>
</dbReference>
<dbReference type="InterPro" id="IPR028082">
    <property type="entry name" value="Peripla_BP_I"/>
</dbReference>
<evidence type="ECO:0000256" key="4">
    <source>
        <dbReference type="ARBA" id="ARBA00023163"/>
    </source>
</evidence>
<proteinExistence type="predicted"/>
<keyword evidence="7" id="KW-1185">Reference proteome</keyword>
<dbReference type="InterPro" id="IPR046335">
    <property type="entry name" value="LacI/GalR-like_sensor"/>
</dbReference>
<dbReference type="EMBL" id="ADCX01000003">
    <property type="protein sequence ID" value="EFG26891.1"/>
    <property type="molecule type" value="Genomic_DNA"/>
</dbReference>
<dbReference type="GO" id="GO:0003700">
    <property type="term" value="F:DNA-binding transcription factor activity"/>
    <property type="evidence" value="ECO:0007669"/>
    <property type="project" value="TreeGrafter"/>
</dbReference>